<dbReference type="InterPro" id="IPR000462">
    <property type="entry name" value="CDP-OH_P_trans"/>
</dbReference>
<keyword evidence="4 11" id="KW-0808">Transferase</keyword>
<dbReference type="PANTHER" id="PTHR14269">
    <property type="entry name" value="CDP-DIACYLGLYCEROL--GLYCEROL-3-PHOSPHATE 3-PHOSPHATIDYLTRANSFERASE-RELATED"/>
    <property type="match status" value="1"/>
</dbReference>
<evidence type="ECO:0000256" key="9">
    <source>
        <dbReference type="ARBA" id="ARBA00023209"/>
    </source>
</evidence>
<feature type="transmembrane region" description="Helical" evidence="12">
    <location>
        <begin position="185"/>
        <end position="204"/>
    </location>
</feature>
<evidence type="ECO:0000256" key="6">
    <source>
        <dbReference type="ARBA" id="ARBA00022989"/>
    </source>
</evidence>
<feature type="transmembrane region" description="Helical" evidence="12">
    <location>
        <begin position="240"/>
        <end position="258"/>
    </location>
</feature>
<evidence type="ECO:0000256" key="10">
    <source>
        <dbReference type="ARBA" id="ARBA00023264"/>
    </source>
</evidence>
<dbReference type="EMBL" id="BBVC01000066">
    <property type="protein sequence ID" value="GAO98536.1"/>
    <property type="molecule type" value="Genomic_DNA"/>
</dbReference>
<dbReference type="GO" id="GO:0016780">
    <property type="term" value="F:phosphotransferase activity, for other substituted phosphate groups"/>
    <property type="evidence" value="ECO:0007669"/>
    <property type="project" value="InterPro"/>
</dbReference>
<dbReference type="PANTHER" id="PTHR14269:SF61">
    <property type="entry name" value="CDP-DIACYLGLYCEROL--SERINE O-PHOSPHATIDYLTRANSFERASE"/>
    <property type="match status" value="1"/>
</dbReference>
<evidence type="ECO:0000256" key="5">
    <source>
        <dbReference type="ARBA" id="ARBA00022692"/>
    </source>
</evidence>
<feature type="transmembrane region" description="Helical" evidence="12">
    <location>
        <begin position="216"/>
        <end position="234"/>
    </location>
</feature>
<keyword evidence="7" id="KW-0443">Lipid metabolism</keyword>
<dbReference type="InterPro" id="IPR043130">
    <property type="entry name" value="CDP-OH_PTrfase_TM_dom"/>
</dbReference>
<proteinExistence type="inferred from homology"/>
<dbReference type="Pfam" id="PF01066">
    <property type="entry name" value="CDP-OH_P_transf"/>
    <property type="match status" value="1"/>
</dbReference>
<protein>
    <submittedName>
        <fullName evidence="13">CDP-alcohol phosphatidyltransferase</fullName>
    </submittedName>
</protein>
<evidence type="ECO:0000313" key="13">
    <source>
        <dbReference type="EMBL" id="GAO98536.1"/>
    </source>
</evidence>
<name>A0A0K8MDF1_9PROT</name>
<evidence type="ECO:0000256" key="1">
    <source>
        <dbReference type="ARBA" id="ARBA00004141"/>
    </source>
</evidence>
<evidence type="ECO:0000256" key="2">
    <source>
        <dbReference type="ARBA" id="ARBA00010441"/>
    </source>
</evidence>
<evidence type="ECO:0000256" key="8">
    <source>
        <dbReference type="ARBA" id="ARBA00023136"/>
    </source>
</evidence>
<gene>
    <name evidence="13" type="ORF">Cva_01199</name>
</gene>
<dbReference type="InterPro" id="IPR050324">
    <property type="entry name" value="CDP-alcohol_PTase-I"/>
</dbReference>
<organism evidence="13 14">
    <name type="scientific">Caedimonas varicaedens</name>
    <dbReference type="NCBI Taxonomy" id="1629334"/>
    <lineage>
        <taxon>Bacteria</taxon>
        <taxon>Pseudomonadati</taxon>
        <taxon>Pseudomonadota</taxon>
        <taxon>Alphaproteobacteria</taxon>
        <taxon>Holosporales</taxon>
        <taxon>Caedimonadaceae</taxon>
        <taxon>Caedimonas</taxon>
    </lineage>
</organism>
<keyword evidence="14" id="KW-1185">Reference proteome</keyword>
<dbReference type="InterPro" id="IPR048254">
    <property type="entry name" value="CDP_ALCOHOL_P_TRANSF_CS"/>
</dbReference>
<dbReference type="GO" id="GO:0016020">
    <property type="term" value="C:membrane"/>
    <property type="evidence" value="ECO:0007669"/>
    <property type="project" value="UniProtKB-SubCell"/>
</dbReference>
<evidence type="ECO:0000256" key="3">
    <source>
        <dbReference type="ARBA" id="ARBA00022516"/>
    </source>
</evidence>
<evidence type="ECO:0000256" key="7">
    <source>
        <dbReference type="ARBA" id="ARBA00023098"/>
    </source>
</evidence>
<feature type="transmembrane region" description="Helical" evidence="12">
    <location>
        <begin position="32"/>
        <end position="53"/>
    </location>
</feature>
<evidence type="ECO:0000256" key="11">
    <source>
        <dbReference type="RuleBase" id="RU003750"/>
    </source>
</evidence>
<dbReference type="PROSITE" id="PS00379">
    <property type="entry name" value="CDP_ALCOHOL_P_TRANSF"/>
    <property type="match status" value="1"/>
</dbReference>
<feature type="transmembrane region" description="Helical" evidence="12">
    <location>
        <begin position="118"/>
        <end position="136"/>
    </location>
</feature>
<evidence type="ECO:0000313" key="14">
    <source>
        <dbReference type="Proteomes" id="UP000036771"/>
    </source>
</evidence>
<comment type="caution">
    <text evidence="13">The sequence shown here is derived from an EMBL/GenBank/DDBJ whole genome shotgun (WGS) entry which is preliminary data.</text>
</comment>
<evidence type="ECO:0000256" key="12">
    <source>
        <dbReference type="SAM" id="Phobius"/>
    </source>
</evidence>
<evidence type="ECO:0000256" key="4">
    <source>
        <dbReference type="ARBA" id="ARBA00022679"/>
    </source>
</evidence>
<dbReference type="Proteomes" id="UP000036771">
    <property type="component" value="Unassembled WGS sequence"/>
</dbReference>
<dbReference type="OrthoDB" id="9777147at2"/>
<comment type="subcellular location">
    <subcellularLocation>
        <location evidence="1">Membrane</location>
        <topology evidence="1">Multi-pass membrane protein</topology>
    </subcellularLocation>
</comment>
<keyword evidence="3" id="KW-0444">Lipid biosynthesis</keyword>
<dbReference type="AlphaFoldDB" id="A0A0K8MDF1"/>
<keyword evidence="9" id="KW-0594">Phospholipid biosynthesis</keyword>
<accession>A0A0K8MDF1</accession>
<keyword evidence="8 12" id="KW-0472">Membrane</keyword>
<keyword evidence="5 12" id="KW-0812">Transmembrane</keyword>
<keyword evidence="10" id="KW-1208">Phospholipid metabolism</keyword>
<keyword evidence="6 12" id="KW-1133">Transmembrane helix</keyword>
<sequence>MNKKGKTGRLKGLNRLSVSHRSRLQDLSMARMLPNIATVIALCTGLSSIRFILLERYEYALGAIIVAAFFDAMDGRLARLLGSASDFGAELDSLSDFVSFGVAPAVVMYLISLKYLGGIGWGMSLIFCVCMGLRLARFNTNLRASALTQQPGWKKDFFTGVPAPASAFISLCPLSLYLATGQKLFINPVICSLFMVGAGILAISRLPTYSFKNTQIPRKMVPLAMLLVGGAVAALLSDLWLTFSFLILVYLITIPFSVKNHRQRLKVFLASDEQEMTGKSG</sequence>
<dbReference type="Gene3D" id="1.20.120.1760">
    <property type="match status" value="1"/>
</dbReference>
<dbReference type="STRING" id="1629334.Cva_01199"/>
<reference evidence="13 14" key="1">
    <citation type="submission" date="2015-03" db="EMBL/GenBank/DDBJ databases">
        <title>Caedibacter varicaedens, whole genome shotgun sequence.</title>
        <authorList>
            <person name="Suzuki H."/>
            <person name="Dapper A.L."/>
            <person name="Gibson A.K."/>
            <person name="Jackson C."/>
            <person name="Lee H."/>
            <person name="Pejaver V.R."/>
            <person name="Doak T."/>
            <person name="Lynch M."/>
        </authorList>
    </citation>
    <scope>NUCLEOTIDE SEQUENCE [LARGE SCALE GENOMIC DNA]</scope>
</reference>
<dbReference type="GO" id="GO:0008654">
    <property type="term" value="P:phospholipid biosynthetic process"/>
    <property type="evidence" value="ECO:0007669"/>
    <property type="project" value="UniProtKB-KW"/>
</dbReference>
<comment type="similarity">
    <text evidence="2 11">Belongs to the CDP-alcohol phosphatidyltransferase class-I family.</text>
</comment>
<feature type="transmembrane region" description="Helical" evidence="12">
    <location>
        <begin position="157"/>
        <end position="179"/>
    </location>
</feature>